<dbReference type="RefSeq" id="XP_062880018.1">
    <property type="nucleotide sequence ID" value="XM_063023948.1"/>
</dbReference>
<dbReference type="InterPro" id="IPR024312">
    <property type="entry name" value="TACC_fungi"/>
</dbReference>
<evidence type="ECO:0000313" key="2">
    <source>
        <dbReference type="EMBL" id="WPK27640.1"/>
    </source>
</evidence>
<reference evidence="2 3" key="1">
    <citation type="submission" date="2023-10" db="EMBL/GenBank/DDBJ databases">
        <title>Draft Genome Sequence of Candida saopaulonensis from a very Premature Infant with Sepsis.</title>
        <authorList>
            <person name="Ning Y."/>
            <person name="Dai R."/>
            <person name="Xiao M."/>
            <person name="Xu Y."/>
            <person name="Yan Q."/>
            <person name="Zhang L."/>
        </authorList>
    </citation>
    <scope>NUCLEOTIDE SEQUENCE [LARGE SCALE GENOMIC DNA]</scope>
    <source>
        <strain evidence="2 3">19XY460</strain>
    </source>
</reference>
<protein>
    <submittedName>
        <fullName evidence="2">Uncharacterized protein</fullName>
    </submittedName>
</protein>
<keyword evidence="1" id="KW-0175">Coiled coil</keyword>
<gene>
    <name evidence="2" type="ORF">PUMCH_005037</name>
</gene>
<dbReference type="EMBL" id="CP138900">
    <property type="protein sequence ID" value="WPK27640.1"/>
    <property type="molecule type" value="Genomic_DNA"/>
</dbReference>
<dbReference type="Pfam" id="PF12709">
    <property type="entry name" value="Fungal_TACC"/>
    <property type="match status" value="1"/>
</dbReference>
<sequence>MSFMSDNLEPTLSQAERMLPIKIPRSLRGRDDEKENVSSKYSKVVINLPGVEGTTITTRRNTFHPAEAFLTPLKPLERPAVTSPRGKRPTEFYQVNNLSLTKSPLLRLQKLREQAQERLRNGSFGLTDTSPLRNVAHVSSNSRDSDSLASEDVALNRSVTFAAHDDVLESSPSKKVDILSETTIGARVSQGASYSSPQVDRSNNGTTEPIAEANFSRTYVQELQEVHRDRLQELEDKIASKTKEIKHLNTQIYGMRQNLADLQDKNLQQNNNLELSRDQKSMLEEELRSRNEMIVVLNRDLAQQKSMSTESQVRIKQIKMEMEENVKDADHLRQEVRLLEETRDVLERLTDEQKKSLEESRALIDALQEEKLDLLKTLEDSEASARSLQRDLDIMKTDLAELRDENVQLKQTIEEKELAQRSSNEKLQELMKETETIHEEMATFEKEYKQLELQLLDKTAAIESLEAENREFSLALEESKKSHDQLQREVSQLQSDQYALTQDKAALEEQISALKSQHLEKDEIISGDTNKMGQLVLEIEQLKKDLASKARQQDESASNYDAQQHITSLQQQIASAQEKTDERIQEVAEQLYHQYSKKHEVKVGQLKKKFEIRLEENRAELEAQKRKIETLERLLLAETKDKNHLLMLLEDRDLLRLR</sequence>
<keyword evidence="3" id="KW-1185">Reference proteome</keyword>
<dbReference type="GeneID" id="88176097"/>
<feature type="coiled-coil region" evidence="1">
    <location>
        <begin position="532"/>
        <end position="641"/>
    </location>
</feature>
<dbReference type="AlphaFoldDB" id="A0AAX4HGB0"/>
<evidence type="ECO:0000313" key="3">
    <source>
        <dbReference type="Proteomes" id="UP001338582"/>
    </source>
</evidence>
<dbReference type="Proteomes" id="UP001338582">
    <property type="component" value="Chromosome 7"/>
</dbReference>
<dbReference type="KEGG" id="asau:88176097"/>
<proteinExistence type="predicted"/>
<feature type="coiled-coil region" evidence="1">
    <location>
        <begin position="315"/>
        <end position="496"/>
    </location>
</feature>
<organism evidence="2 3">
    <name type="scientific">Australozyma saopauloensis</name>
    <dbReference type="NCBI Taxonomy" id="291208"/>
    <lineage>
        <taxon>Eukaryota</taxon>
        <taxon>Fungi</taxon>
        <taxon>Dikarya</taxon>
        <taxon>Ascomycota</taxon>
        <taxon>Saccharomycotina</taxon>
        <taxon>Pichiomycetes</taxon>
        <taxon>Metschnikowiaceae</taxon>
        <taxon>Australozyma</taxon>
    </lineage>
</organism>
<accession>A0AAX4HGB0</accession>
<name>A0AAX4HGB0_9ASCO</name>
<evidence type="ECO:0000256" key="1">
    <source>
        <dbReference type="SAM" id="Coils"/>
    </source>
</evidence>
<feature type="coiled-coil region" evidence="1">
    <location>
        <begin position="224"/>
        <end position="286"/>
    </location>
</feature>